<protein>
    <submittedName>
        <fullName evidence="2">Uncharacterized protein</fullName>
    </submittedName>
</protein>
<accession>A0A672L2U6</accession>
<feature type="repeat" description="ANK" evidence="1">
    <location>
        <begin position="9"/>
        <end position="31"/>
    </location>
</feature>
<keyword evidence="3" id="KW-1185">Reference proteome</keyword>
<dbReference type="PROSITE" id="PS50088">
    <property type="entry name" value="ANK_REPEAT"/>
    <property type="match status" value="1"/>
</dbReference>
<sequence>LSILYKDPSGYTPLHLAAQSGHENMVRLLLNSPGVQADAETNIQARDQKHCCGLKRDGAEINHTDMVRRNLPLKSHMCLF</sequence>
<dbReference type="AlphaFoldDB" id="A0A672L2U6"/>
<name>A0A672L2U6_SINGR</name>
<keyword evidence="1" id="KW-0040">ANK repeat</keyword>
<dbReference type="PROSITE" id="PS50297">
    <property type="entry name" value="ANK_REP_REGION"/>
    <property type="match status" value="1"/>
</dbReference>
<dbReference type="Gene3D" id="1.25.40.20">
    <property type="entry name" value="Ankyrin repeat-containing domain"/>
    <property type="match status" value="1"/>
</dbReference>
<organism evidence="2 3">
    <name type="scientific">Sinocyclocheilus grahami</name>
    <name type="common">Dianchi golden-line fish</name>
    <name type="synonym">Barbus grahami</name>
    <dbReference type="NCBI Taxonomy" id="75366"/>
    <lineage>
        <taxon>Eukaryota</taxon>
        <taxon>Metazoa</taxon>
        <taxon>Chordata</taxon>
        <taxon>Craniata</taxon>
        <taxon>Vertebrata</taxon>
        <taxon>Euteleostomi</taxon>
        <taxon>Actinopterygii</taxon>
        <taxon>Neopterygii</taxon>
        <taxon>Teleostei</taxon>
        <taxon>Ostariophysi</taxon>
        <taxon>Cypriniformes</taxon>
        <taxon>Cyprinidae</taxon>
        <taxon>Cyprininae</taxon>
        <taxon>Sinocyclocheilus</taxon>
    </lineage>
</organism>
<evidence type="ECO:0000313" key="3">
    <source>
        <dbReference type="Proteomes" id="UP000472262"/>
    </source>
</evidence>
<dbReference type="InterPro" id="IPR002110">
    <property type="entry name" value="Ankyrin_rpt"/>
</dbReference>
<reference evidence="2" key="2">
    <citation type="submission" date="2025-09" db="UniProtKB">
        <authorList>
            <consortium name="Ensembl"/>
        </authorList>
    </citation>
    <scope>IDENTIFICATION</scope>
</reference>
<dbReference type="Proteomes" id="UP000472262">
    <property type="component" value="Unassembled WGS sequence"/>
</dbReference>
<dbReference type="InParanoid" id="A0A672L2U6"/>
<dbReference type="Ensembl" id="ENSSGRT00000018924.1">
    <property type="protein sequence ID" value="ENSSGRP00000017511.1"/>
    <property type="gene ID" value="ENSSGRG00000010616.1"/>
</dbReference>
<dbReference type="SUPFAM" id="SSF48403">
    <property type="entry name" value="Ankyrin repeat"/>
    <property type="match status" value="1"/>
</dbReference>
<proteinExistence type="predicted"/>
<dbReference type="InterPro" id="IPR036770">
    <property type="entry name" value="Ankyrin_rpt-contain_sf"/>
</dbReference>
<reference evidence="2" key="1">
    <citation type="submission" date="2025-08" db="UniProtKB">
        <authorList>
            <consortium name="Ensembl"/>
        </authorList>
    </citation>
    <scope>IDENTIFICATION</scope>
</reference>
<dbReference type="SMART" id="SM00248">
    <property type="entry name" value="ANK"/>
    <property type="match status" value="1"/>
</dbReference>
<evidence type="ECO:0000313" key="2">
    <source>
        <dbReference type="Ensembl" id="ENSSGRP00000017511.1"/>
    </source>
</evidence>
<evidence type="ECO:0000256" key="1">
    <source>
        <dbReference type="PROSITE-ProRule" id="PRU00023"/>
    </source>
</evidence>
<dbReference type="Pfam" id="PF00023">
    <property type="entry name" value="Ank"/>
    <property type="match status" value="1"/>
</dbReference>